<feature type="transmembrane region" description="Helical" evidence="1">
    <location>
        <begin position="177"/>
        <end position="198"/>
    </location>
</feature>
<evidence type="ECO:0000313" key="3">
    <source>
        <dbReference type="Proteomes" id="UP000679213"/>
    </source>
</evidence>
<feature type="transmembrane region" description="Helical" evidence="1">
    <location>
        <begin position="127"/>
        <end position="157"/>
    </location>
</feature>
<organism evidence="2 3">
    <name type="scientific">Methanocaldococcus lauensis</name>
    <dbReference type="NCBI Taxonomy" id="2546128"/>
    <lineage>
        <taxon>Archaea</taxon>
        <taxon>Methanobacteriati</taxon>
        <taxon>Methanobacteriota</taxon>
        <taxon>Methanomada group</taxon>
        <taxon>Methanococci</taxon>
        <taxon>Methanococcales</taxon>
        <taxon>Methanocaldococcaceae</taxon>
        <taxon>Methanocaldococcus</taxon>
    </lineage>
</organism>
<keyword evidence="1" id="KW-0472">Membrane</keyword>
<evidence type="ECO:0000313" key="2">
    <source>
        <dbReference type="EMBL" id="CAB3288303.1"/>
    </source>
</evidence>
<dbReference type="InterPro" id="IPR019212">
    <property type="entry name" value="EhaG-like"/>
</dbReference>
<dbReference type="RefSeq" id="WP_214400515.1">
    <property type="nucleotide sequence ID" value="NZ_LR792632.1"/>
</dbReference>
<gene>
    <name evidence="2" type="ORF">MLAUSG7_0659</name>
</gene>
<dbReference type="EMBL" id="LR792632">
    <property type="protein sequence ID" value="CAB3288303.1"/>
    <property type="molecule type" value="Genomic_DNA"/>
</dbReference>
<feature type="transmembrane region" description="Helical" evidence="1">
    <location>
        <begin position="205"/>
        <end position="228"/>
    </location>
</feature>
<keyword evidence="1" id="KW-1133">Transmembrane helix</keyword>
<dbReference type="Pfam" id="PF09878">
    <property type="entry name" value="EhaG"/>
    <property type="match status" value="1"/>
</dbReference>
<sequence>MENPVIYFYNPTILVGFTIGILSLFAIGSQKDDLHALILTDIVECAMLVVIAGVGSDLCEALILPGLVVSLAELLAVSEVLINRKFIKSKKPKPKVYKLFEEFKLPIHTGDLKYNIHMEVLKTSPKFFALVLIIYGAILSGFTGGAVIATGLLFYALSLRVRGLELSEELKTLWEGMAGLSGIAWSLWIIGFLGFFLFPKKWLLFLLMAGLGLVLKVGSKLGLIGFIGEAK</sequence>
<feature type="transmembrane region" description="Helical" evidence="1">
    <location>
        <begin position="61"/>
        <end position="82"/>
    </location>
</feature>
<keyword evidence="1 2" id="KW-0812">Transmembrane</keyword>
<feature type="transmembrane region" description="Helical" evidence="1">
    <location>
        <begin position="34"/>
        <end position="55"/>
    </location>
</feature>
<evidence type="ECO:0000256" key="1">
    <source>
        <dbReference type="SAM" id="Phobius"/>
    </source>
</evidence>
<dbReference type="GeneID" id="65883463"/>
<accession>A0A8D6SUE7</accession>
<dbReference type="AlphaFoldDB" id="A0A8D6SUE7"/>
<reference evidence="2 3" key="1">
    <citation type="submission" date="2020-04" db="EMBL/GenBank/DDBJ databases">
        <authorList>
            <consortium name="Genoscope - CEA"/>
            <person name="William W."/>
        </authorList>
    </citation>
    <scope>NUCLEOTIDE SEQUENCE [LARGE SCALE GENOMIC DNA]</scope>
    <source>
        <strain evidence="2 3">SG7</strain>
    </source>
</reference>
<keyword evidence="3" id="KW-1185">Reference proteome</keyword>
<name>A0A8D6SUE7_9EURY</name>
<dbReference type="KEGG" id="mesg:MLAUSG7_0659"/>
<dbReference type="Proteomes" id="UP000679213">
    <property type="component" value="Chromosome I"/>
</dbReference>
<proteinExistence type="predicted"/>
<feature type="transmembrane region" description="Helical" evidence="1">
    <location>
        <begin position="6"/>
        <end position="27"/>
    </location>
</feature>
<protein>
    <submittedName>
        <fullName evidence="2">Energy conserving hydrogenase Eha transmembrane protein G</fullName>
    </submittedName>
</protein>